<dbReference type="Proteomes" id="UP000592294">
    <property type="component" value="Unassembled WGS sequence"/>
</dbReference>
<accession>A0A850REK9</accession>
<keyword evidence="2" id="KW-1185">Reference proteome</keyword>
<dbReference type="AlphaFoldDB" id="A0A850REK9"/>
<proteinExistence type="predicted"/>
<gene>
    <name evidence="1" type="ORF">HW932_10195</name>
</gene>
<reference evidence="1 2" key="1">
    <citation type="submission" date="2020-06" db="EMBL/GenBank/DDBJ databases">
        <title>Whole-genome sequence of Allochromatium humboldtianum DSM 21881, type strain.</title>
        <authorList>
            <person name="Kyndt J.A."/>
            <person name="Meyer T.E."/>
        </authorList>
    </citation>
    <scope>NUCLEOTIDE SEQUENCE [LARGE SCALE GENOMIC DNA]</scope>
    <source>
        <strain evidence="1 2">DSM 21881</strain>
    </source>
</reference>
<dbReference type="EMBL" id="JABZEO010000006">
    <property type="protein sequence ID" value="NVZ09632.1"/>
    <property type="molecule type" value="Genomic_DNA"/>
</dbReference>
<dbReference type="RefSeq" id="WP_176976393.1">
    <property type="nucleotide sequence ID" value="NZ_JABZEO010000006.1"/>
</dbReference>
<sequence>MSSYFVREVFFRPDTEYARELTTIPAPIHNALRRLLKQARGSSVFVPIRSMQYLAVIDAEEVIFVDALGGYAYHDGEGGRLIRLAWRPFVGRASLCDPVSCEMVYYFSDLKAVQRRLLSEIGPAIDQLTLKQSGGQQSQGGIVRILPFKPRRE</sequence>
<evidence type="ECO:0000313" key="1">
    <source>
        <dbReference type="EMBL" id="NVZ09632.1"/>
    </source>
</evidence>
<organism evidence="1 2">
    <name type="scientific">Allochromatium humboldtianum</name>
    <dbReference type="NCBI Taxonomy" id="504901"/>
    <lineage>
        <taxon>Bacteria</taxon>
        <taxon>Pseudomonadati</taxon>
        <taxon>Pseudomonadota</taxon>
        <taxon>Gammaproteobacteria</taxon>
        <taxon>Chromatiales</taxon>
        <taxon>Chromatiaceae</taxon>
        <taxon>Allochromatium</taxon>
    </lineage>
</organism>
<evidence type="ECO:0000313" key="2">
    <source>
        <dbReference type="Proteomes" id="UP000592294"/>
    </source>
</evidence>
<name>A0A850REK9_9GAMM</name>
<protein>
    <submittedName>
        <fullName evidence="1">Uncharacterized protein</fullName>
    </submittedName>
</protein>
<comment type="caution">
    <text evidence="1">The sequence shown here is derived from an EMBL/GenBank/DDBJ whole genome shotgun (WGS) entry which is preliminary data.</text>
</comment>